<dbReference type="AlphaFoldDB" id="A0A1S1HF22"/>
<dbReference type="Proteomes" id="UP000179467">
    <property type="component" value="Unassembled WGS sequence"/>
</dbReference>
<dbReference type="OrthoDB" id="7358761at2"/>
<organism evidence="1 2">
    <name type="scientific">Edaphosphingomonas haloaromaticamans</name>
    <dbReference type="NCBI Taxonomy" id="653954"/>
    <lineage>
        <taxon>Bacteria</taxon>
        <taxon>Pseudomonadati</taxon>
        <taxon>Pseudomonadota</taxon>
        <taxon>Alphaproteobacteria</taxon>
        <taxon>Sphingomonadales</taxon>
        <taxon>Rhizorhabdaceae</taxon>
        <taxon>Edaphosphingomonas</taxon>
    </lineage>
</organism>
<keyword evidence="2" id="KW-1185">Reference proteome</keyword>
<accession>A0A1S1HF22</accession>
<gene>
    <name evidence="1" type="ORF">BHE75_02688</name>
</gene>
<comment type="caution">
    <text evidence="1">The sequence shown here is derived from an EMBL/GenBank/DDBJ whole genome shotgun (WGS) entry which is preliminary data.</text>
</comment>
<reference evidence="1 2" key="1">
    <citation type="submission" date="2016-09" db="EMBL/GenBank/DDBJ databases">
        <title>Metabolic pathway, cell adaptation mechanisms and a novel monoxygenase revealed through proteogenomic-transcription analysis of a Sphingomonas haloaromaticamans strain degrading the fungicide ortho-phenylphenol.</title>
        <authorList>
            <person name="Perruchon C."/>
            <person name="Papadopoulou E.S."/>
            <person name="Rousidou C."/>
            <person name="Vasileiadis S."/>
            <person name="Tanou G."/>
            <person name="Amoutzias G."/>
            <person name="Molassiotis A."/>
            <person name="Karpouzas D.G."/>
        </authorList>
    </citation>
    <scope>NUCLEOTIDE SEQUENCE [LARGE SCALE GENOMIC DNA]</scope>
    <source>
        <strain evidence="1 2">P3</strain>
    </source>
</reference>
<proteinExistence type="predicted"/>
<protein>
    <submittedName>
        <fullName evidence="1">Uncharacterized protein</fullName>
    </submittedName>
</protein>
<name>A0A1S1HF22_9SPHN</name>
<dbReference type="RefSeq" id="WP_070934154.1">
    <property type="nucleotide sequence ID" value="NZ_MIPT01000001.1"/>
</dbReference>
<evidence type="ECO:0000313" key="1">
    <source>
        <dbReference type="EMBL" id="OHT20688.1"/>
    </source>
</evidence>
<sequence length="152" mass="16412">MSILKSLKLAAAAPANPATSEHGFRAKLLRYLAEQKALAEAEIAGTSFNATRRVTRTNDAGEKVRVDAPRAVRKGWFTDASGKMFFQLRYGSKPLEFAKGMNAVEVQNLNEVPEIIGSIIEAINAGELDPQLTAAIAERKANFKPKAKKAAA</sequence>
<evidence type="ECO:0000313" key="2">
    <source>
        <dbReference type="Proteomes" id="UP000179467"/>
    </source>
</evidence>
<dbReference type="EMBL" id="MIPT01000001">
    <property type="protein sequence ID" value="OHT20688.1"/>
    <property type="molecule type" value="Genomic_DNA"/>
</dbReference>